<name>A0A1D1XTC4_9ARAE</name>
<feature type="compositionally biased region" description="Low complexity" evidence="2">
    <location>
        <begin position="343"/>
        <end position="354"/>
    </location>
</feature>
<evidence type="ECO:0000256" key="1">
    <source>
        <dbReference type="SAM" id="Coils"/>
    </source>
</evidence>
<evidence type="ECO:0000256" key="2">
    <source>
        <dbReference type="SAM" id="MobiDB-lite"/>
    </source>
</evidence>
<evidence type="ECO:0000313" key="4">
    <source>
        <dbReference type="EMBL" id="JAT66118.1"/>
    </source>
</evidence>
<gene>
    <name evidence="3" type="ORF">g.52718</name>
    <name evidence="4" type="ORF">g.52722</name>
</gene>
<evidence type="ECO:0000313" key="3">
    <source>
        <dbReference type="EMBL" id="JAT45634.1"/>
    </source>
</evidence>
<protein>
    <submittedName>
        <fullName evidence="3">Uncharacterized protein</fullName>
    </submittedName>
</protein>
<feature type="compositionally biased region" description="Polar residues" evidence="2">
    <location>
        <begin position="305"/>
        <end position="322"/>
    </location>
</feature>
<dbReference type="GO" id="GO:0009507">
    <property type="term" value="C:chloroplast"/>
    <property type="evidence" value="ECO:0007669"/>
    <property type="project" value="TreeGrafter"/>
</dbReference>
<dbReference type="PANTHER" id="PTHR36764:SF1">
    <property type="entry name" value="TRNA (ILE)-LYSIDINE SYNTHASE"/>
    <property type="match status" value="1"/>
</dbReference>
<proteinExistence type="predicted"/>
<feature type="region of interest" description="Disordered" evidence="2">
    <location>
        <begin position="46"/>
        <end position="155"/>
    </location>
</feature>
<dbReference type="EMBL" id="GDJX01001818">
    <property type="protein sequence ID" value="JAT66118.1"/>
    <property type="molecule type" value="Transcribed_RNA"/>
</dbReference>
<feature type="region of interest" description="Disordered" evidence="2">
    <location>
        <begin position="343"/>
        <end position="367"/>
    </location>
</feature>
<accession>A0A1D1XTC4</accession>
<feature type="region of interest" description="Disordered" evidence="2">
    <location>
        <begin position="305"/>
        <end position="324"/>
    </location>
</feature>
<feature type="non-terminal residue" evidence="3">
    <location>
        <position position="1"/>
    </location>
</feature>
<feature type="compositionally biased region" description="Basic and acidic residues" evidence="2">
    <location>
        <begin position="105"/>
        <end position="118"/>
    </location>
</feature>
<dbReference type="AlphaFoldDB" id="A0A1D1XTC4"/>
<dbReference type="EMBL" id="GDJX01022302">
    <property type="protein sequence ID" value="JAT45634.1"/>
    <property type="molecule type" value="Transcribed_RNA"/>
</dbReference>
<feature type="coiled-coil region" evidence="1">
    <location>
        <begin position="172"/>
        <end position="209"/>
    </location>
</feature>
<organism evidence="3">
    <name type="scientific">Anthurium amnicola</name>
    <dbReference type="NCBI Taxonomy" id="1678845"/>
    <lineage>
        <taxon>Eukaryota</taxon>
        <taxon>Viridiplantae</taxon>
        <taxon>Streptophyta</taxon>
        <taxon>Embryophyta</taxon>
        <taxon>Tracheophyta</taxon>
        <taxon>Spermatophyta</taxon>
        <taxon>Magnoliopsida</taxon>
        <taxon>Liliopsida</taxon>
        <taxon>Araceae</taxon>
        <taxon>Pothoideae</taxon>
        <taxon>Potheae</taxon>
        <taxon>Anthurium</taxon>
    </lineage>
</organism>
<sequence length="367" mass="38645">EREREMVAISLYRGNLHRVADVPRRWPMPPPAISVPEFRRLLERRSRALSRLGPPTPPAAEVAKPPPGEKEEGTGDNGCPKPVPASGTAGDGAGGEFLALPEATAGEREEAGREEGGGAREGVVIGPSCPPASTSAAPENTGGAENGGRGDNNVVGDVGVGGKVEASSLDIINDSEEQKRDLKMKLEILNEKKHDLVQMLKQILNAEEEIKKSISMQPPLVRPSFLLQTEATIDGSSVTKLAASKMNIEVNFVSDAGVAGESEEIASHNNQLLHSQHVHNTSPSSAFNRPAQGFHHNLVITPRASLTSTGTASPSRFASSGHQGHLANLPPVTISGTHFFASSPSPAASGGSSSVFRDSRLTSPQWN</sequence>
<keyword evidence="1" id="KW-0175">Coiled coil</keyword>
<dbReference type="PANTHER" id="PTHR36764">
    <property type="entry name" value="TRNA (ILE)-LYSIDINE SYNTHASE"/>
    <property type="match status" value="1"/>
</dbReference>
<reference evidence="3" key="1">
    <citation type="submission" date="2015-07" db="EMBL/GenBank/DDBJ databases">
        <title>Transcriptome Assembly of Anthurium amnicola.</title>
        <authorList>
            <person name="Suzuki J."/>
        </authorList>
    </citation>
    <scope>NUCLEOTIDE SEQUENCE</scope>
</reference>